<dbReference type="RefSeq" id="WP_188857171.1">
    <property type="nucleotide sequence ID" value="NZ_BMOS01000013.1"/>
</dbReference>
<dbReference type="PROSITE" id="PS51094">
    <property type="entry name" value="PTS_EIIA_TYPE_2"/>
    <property type="match status" value="1"/>
</dbReference>
<comment type="caution">
    <text evidence="2">The sequence shown here is derived from an EMBL/GenBank/DDBJ whole genome shotgun (WGS) entry which is preliminary data.</text>
</comment>
<dbReference type="InterPro" id="IPR051541">
    <property type="entry name" value="PTS_SugarTrans_NitroReg"/>
</dbReference>
<keyword evidence="2" id="KW-0813">Transport</keyword>
<dbReference type="Gene3D" id="3.40.930.10">
    <property type="entry name" value="Mannitol-specific EII, Chain A"/>
    <property type="match status" value="1"/>
</dbReference>
<sequence length="162" mass="18115">MSDLVFDESVILLDVEGETDTQVLEIIAKNLVNHGLVKESFISAIMTREEEYATGLPTAGVSVAIPHTDVEHVIKKTISVAVLKQPVDFKIMGDDSETIPVQLVFMLAMDEADSQLVLLQRLMQIFQEEDTLKYIIRQTNKINIKNLLEKKLVSIAFEGGEK</sequence>
<evidence type="ECO:0000313" key="3">
    <source>
        <dbReference type="Proteomes" id="UP000624041"/>
    </source>
</evidence>
<reference evidence="2" key="2">
    <citation type="submission" date="2020-09" db="EMBL/GenBank/DDBJ databases">
        <authorList>
            <person name="Sun Q."/>
            <person name="Ohkuma M."/>
        </authorList>
    </citation>
    <scope>NUCLEOTIDE SEQUENCE</scope>
    <source>
        <strain evidence="2">JCM 17251</strain>
    </source>
</reference>
<organism evidence="2 3">
    <name type="scientific">Oceanobacillus indicireducens</name>
    <dbReference type="NCBI Taxonomy" id="1004261"/>
    <lineage>
        <taxon>Bacteria</taxon>
        <taxon>Bacillati</taxon>
        <taxon>Bacillota</taxon>
        <taxon>Bacilli</taxon>
        <taxon>Bacillales</taxon>
        <taxon>Bacillaceae</taxon>
        <taxon>Oceanobacillus</taxon>
    </lineage>
</organism>
<dbReference type="PANTHER" id="PTHR47738:SF3">
    <property type="entry name" value="PHOSPHOTRANSFERASE SYSTEM MANNITOL_FRUCTOSE-SPECIFIC IIA DOMAIN CONTAINING PROTEIN"/>
    <property type="match status" value="1"/>
</dbReference>
<gene>
    <name evidence="2" type="ORF">GCM10007971_21760</name>
</gene>
<dbReference type="InterPro" id="IPR016152">
    <property type="entry name" value="PTrfase/Anion_transptr"/>
</dbReference>
<dbReference type="SUPFAM" id="SSF55804">
    <property type="entry name" value="Phoshotransferase/anion transport protein"/>
    <property type="match status" value="1"/>
</dbReference>
<dbReference type="AlphaFoldDB" id="A0A917XY41"/>
<protein>
    <submittedName>
        <fullName evidence="2">PTS sugar transporter subunit IIA</fullName>
    </submittedName>
</protein>
<name>A0A917XY41_9BACI</name>
<keyword evidence="3" id="KW-1185">Reference proteome</keyword>
<proteinExistence type="predicted"/>
<reference evidence="2" key="1">
    <citation type="journal article" date="2014" name="Int. J. Syst. Evol. Microbiol.">
        <title>Complete genome sequence of Corynebacterium casei LMG S-19264T (=DSM 44701T), isolated from a smear-ripened cheese.</title>
        <authorList>
            <consortium name="US DOE Joint Genome Institute (JGI-PGF)"/>
            <person name="Walter F."/>
            <person name="Albersmeier A."/>
            <person name="Kalinowski J."/>
            <person name="Ruckert C."/>
        </authorList>
    </citation>
    <scope>NUCLEOTIDE SEQUENCE</scope>
    <source>
        <strain evidence="2">JCM 17251</strain>
    </source>
</reference>
<evidence type="ECO:0000313" key="2">
    <source>
        <dbReference type="EMBL" id="GGN59046.1"/>
    </source>
</evidence>
<dbReference type="PANTHER" id="PTHR47738">
    <property type="entry name" value="PTS SYSTEM FRUCTOSE-LIKE EIIA COMPONENT-RELATED"/>
    <property type="match status" value="1"/>
</dbReference>
<dbReference type="Pfam" id="PF00359">
    <property type="entry name" value="PTS_EIIA_2"/>
    <property type="match status" value="1"/>
</dbReference>
<keyword evidence="2" id="KW-0762">Sugar transport</keyword>
<feature type="domain" description="PTS EIIA type-2" evidence="1">
    <location>
        <begin position="4"/>
        <end position="151"/>
    </location>
</feature>
<dbReference type="Proteomes" id="UP000624041">
    <property type="component" value="Unassembled WGS sequence"/>
</dbReference>
<dbReference type="InterPro" id="IPR002178">
    <property type="entry name" value="PTS_EIIA_type-2_dom"/>
</dbReference>
<dbReference type="EMBL" id="BMOS01000013">
    <property type="protein sequence ID" value="GGN59046.1"/>
    <property type="molecule type" value="Genomic_DNA"/>
</dbReference>
<dbReference type="CDD" id="cd00211">
    <property type="entry name" value="PTS_IIA_fru"/>
    <property type="match status" value="1"/>
</dbReference>
<evidence type="ECO:0000259" key="1">
    <source>
        <dbReference type="PROSITE" id="PS51094"/>
    </source>
</evidence>
<accession>A0A917XY41</accession>